<keyword evidence="6" id="KW-1185">Reference proteome</keyword>
<keyword evidence="4" id="KW-0012">Acyltransferase</keyword>
<dbReference type="InterPro" id="IPR050065">
    <property type="entry name" value="GlmU-like"/>
</dbReference>
<keyword evidence="3 5" id="KW-0808">Transferase</keyword>
<sequence length="204" mass="21886">MLSLSDFIADFAALFPAQARWLPWELTAQLPHLIPDWIATLGDDYHVQDGVAIHRTARLEQGVVLKAPILIHADCFVGAHAYLRGGVVLSEGVSVGPGCELKTSLLCPQSAVAHFNFIGDSVLGRRVNFEAGALTANHFNERTDKRIRIQYQRAVLDTGVTKFGALVGDDSRIGANAVLSPGSLLPPRSVVGRLALVDQSVPAS</sequence>
<reference evidence="5 6" key="1">
    <citation type="submission" date="2016-10" db="EMBL/GenBank/DDBJ databases">
        <authorList>
            <person name="de Groot N.N."/>
        </authorList>
    </citation>
    <scope>NUCLEOTIDE SEQUENCE [LARGE SCALE GENOMIC DNA]</scope>
    <source>
        <strain evidence="5 6">DSM 25186</strain>
    </source>
</reference>
<dbReference type="STRING" id="1075417.SAMN05421823_11123"/>
<comment type="similarity">
    <text evidence="2">In the N-terminal section; belongs to the N-acetylglucosamine-1-phosphate uridyltransferase family.</text>
</comment>
<dbReference type="GO" id="GO:0016746">
    <property type="term" value="F:acyltransferase activity"/>
    <property type="evidence" value="ECO:0007669"/>
    <property type="project" value="UniProtKB-KW"/>
</dbReference>
<protein>
    <submittedName>
        <fullName evidence="5">Transferase hexapeptide (Six repeat-containing protein)</fullName>
    </submittedName>
</protein>
<evidence type="ECO:0000256" key="3">
    <source>
        <dbReference type="ARBA" id="ARBA00022679"/>
    </source>
</evidence>
<dbReference type="Gene3D" id="2.160.10.10">
    <property type="entry name" value="Hexapeptide repeat proteins"/>
    <property type="match status" value="1"/>
</dbReference>
<evidence type="ECO:0000256" key="1">
    <source>
        <dbReference type="ARBA" id="ARBA00007707"/>
    </source>
</evidence>
<organism evidence="5 6">
    <name type="scientific">Catalinimonas alkaloidigena</name>
    <dbReference type="NCBI Taxonomy" id="1075417"/>
    <lineage>
        <taxon>Bacteria</taxon>
        <taxon>Pseudomonadati</taxon>
        <taxon>Bacteroidota</taxon>
        <taxon>Cytophagia</taxon>
        <taxon>Cytophagales</taxon>
        <taxon>Catalimonadaceae</taxon>
        <taxon>Catalinimonas</taxon>
    </lineage>
</organism>
<evidence type="ECO:0000313" key="6">
    <source>
        <dbReference type="Proteomes" id="UP000198510"/>
    </source>
</evidence>
<dbReference type="SUPFAM" id="SSF51161">
    <property type="entry name" value="Trimeric LpxA-like enzymes"/>
    <property type="match status" value="1"/>
</dbReference>
<dbReference type="Pfam" id="PF14602">
    <property type="entry name" value="Hexapep_2"/>
    <property type="match status" value="1"/>
</dbReference>
<dbReference type="PANTHER" id="PTHR43584">
    <property type="entry name" value="NUCLEOTIDYL TRANSFERASE"/>
    <property type="match status" value="1"/>
</dbReference>
<proteinExistence type="inferred from homology"/>
<dbReference type="InterPro" id="IPR001451">
    <property type="entry name" value="Hexapep"/>
</dbReference>
<name>A0A1G9R3K6_9BACT</name>
<comment type="similarity">
    <text evidence="1">In the C-terminal section; belongs to the transferase hexapeptide repeat family.</text>
</comment>
<dbReference type="OrthoDB" id="9803036at2"/>
<evidence type="ECO:0000313" key="5">
    <source>
        <dbReference type="EMBL" id="SDM17892.1"/>
    </source>
</evidence>
<evidence type="ECO:0000256" key="2">
    <source>
        <dbReference type="ARBA" id="ARBA00007947"/>
    </source>
</evidence>
<dbReference type="GO" id="GO:0016779">
    <property type="term" value="F:nucleotidyltransferase activity"/>
    <property type="evidence" value="ECO:0007669"/>
    <property type="project" value="UniProtKB-ARBA"/>
</dbReference>
<dbReference type="EMBL" id="FNFO01000011">
    <property type="protein sequence ID" value="SDM17892.1"/>
    <property type="molecule type" value="Genomic_DNA"/>
</dbReference>
<dbReference type="InterPro" id="IPR011004">
    <property type="entry name" value="Trimer_LpxA-like_sf"/>
</dbReference>
<dbReference type="AlphaFoldDB" id="A0A1G9R3K6"/>
<dbReference type="PANTHER" id="PTHR43584:SF8">
    <property type="entry name" value="N-ACETYLMURAMATE ALPHA-1-PHOSPHATE URIDYLYLTRANSFERASE"/>
    <property type="match status" value="1"/>
</dbReference>
<gene>
    <name evidence="5" type="ORF">SAMN05421823_11123</name>
</gene>
<evidence type="ECO:0000256" key="4">
    <source>
        <dbReference type="ARBA" id="ARBA00023315"/>
    </source>
</evidence>
<dbReference type="Proteomes" id="UP000198510">
    <property type="component" value="Unassembled WGS sequence"/>
</dbReference>
<dbReference type="RefSeq" id="WP_089686499.1">
    <property type="nucleotide sequence ID" value="NZ_FNFO01000011.1"/>
</dbReference>
<accession>A0A1G9R3K6</accession>